<evidence type="ECO:0000313" key="3">
    <source>
        <dbReference type="Proteomes" id="UP000826656"/>
    </source>
</evidence>
<evidence type="ECO:0000313" key="2">
    <source>
        <dbReference type="EMBL" id="KAH0783999.1"/>
    </source>
</evidence>
<evidence type="ECO:0000256" key="1">
    <source>
        <dbReference type="SAM" id="SignalP"/>
    </source>
</evidence>
<organism evidence="2 3">
    <name type="scientific">Solanum tuberosum</name>
    <name type="common">Potato</name>
    <dbReference type="NCBI Taxonomy" id="4113"/>
    <lineage>
        <taxon>Eukaryota</taxon>
        <taxon>Viridiplantae</taxon>
        <taxon>Streptophyta</taxon>
        <taxon>Embryophyta</taxon>
        <taxon>Tracheophyta</taxon>
        <taxon>Spermatophyta</taxon>
        <taxon>Magnoliopsida</taxon>
        <taxon>eudicotyledons</taxon>
        <taxon>Gunneridae</taxon>
        <taxon>Pentapetalae</taxon>
        <taxon>asterids</taxon>
        <taxon>lamiids</taxon>
        <taxon>Solanales</taxon>
        <taxon>Solanaceae</taxon>
        <taxon>Solanoideae</taxon>
        <taxon>Solaneae</taxon>
        <taxon>Solanum</taxon>
    </lineage>
</organism>
<keyword evidence="1" id="KW-0732">Signal</keyword>
<reference evidence="2 3" key="1">
    <citation type="journal article" date="2021" name="bioRxiv">
        <title>Chromosome-scale and haplotype-resolved genome assembly of a tetraploid potato cultivar.</title>
        <authorList>
            <person name="Sun H."/>
            <person name="Jiao W.-B."/>
            <person name="Krause K."/>
            <person name="Campoy J.A."/>
            <person name="Goel M."/>
            <person name="Folz-Donahue K."/>
            <person name="Kukat C."/>
            <person name="Huettel B."/>
            <person name="Schneeberger K."/>
        </authorList>
    </citation>
    <scope>NUCLEOTIDE SEQUENCE [LARGE SCALE GENOMIC DNA]</scope>
    <source>
        <strain evidence="2">SolTubOtavaFocal</strain>
        <tissue evidence="2">Leaves</tissue>
    </source>
</reference>
<comment type="caution">
    <text evidence="2">The sequence shown here is derived from an EMBL/GenBank/DDBJ whole genome shotgun (WGS) entry which is preliminary data.</text>
</comment>
<protein>
    <submittedName>
        <fullName evidence="2">Uncharacterized protein</fullName>
    </submittedName>
</protein>
<gene>
    <name evidence="2" type="ORF">KY290_003597</name>
</gene>
<keyword evidence="3" id="KW-1185">Reference proteome</keyword>
<dbReference type="Proteomes" id="UP000826656">
    <property type="component" value="Unassembled WGS sequence"/>
</dbReference>
<accession>A0ABQ7WTC2</accession>
<feature type="signal peptide" evidence="1">
    <location>
        <begin position="1"/>
        <end position="17"/>
    </location>
</feature>
<name>A0ABQ7WTC2_SOLTU</name>
<proteinExistence type="predicted"/>
<sequence length="156" mass="17473">MVPLSKLLLLTAALITGDKLNLNLSHVDEGFHVIAKPEAPSNVVIYGVMIRAGFPDFNPNGIDCFVILSDRGQDPLLHQLTVDIQQRFLKRREVVKIKQTVLSDRHTRLQLITGKDGVLSPHIRDLPNVDQVVGTRLLRAFMPKPKNGSFERLQHA</sequence>
<dbReference type="EMBL" id="JAIVGD010000001">
    <property type="protein sequence ID" value="KAH0783999.1"/>
    <property type="molecule type" value="Genomic_DNA"/>
</dbReference>
<feature type="chain" id="PRO_5045396124" evidence="1">
    <location>
        <begin position="18"/>
        <end position="156"/>
    </location>
</feature>